<comment type="catalytic activity">
    <reaction evidence="10">
        <text>8-oxo-dGTP + H2O = 8-oxo-dGMP + diphosphate + H(+)</text>
        <dbReference type="Rhea" id="RHEA:31575"/>
        <dbReference type="ChEBI" id="CHEBI:15377"/>
        <dbReference type="ChEBI" id="CHEBI:15378"/>
        <dbReference type="ChEBI" id="CHEBI:33019"/>
        <dbReference type="ChEBI" id="CHEBI:63224"/>
        <dbReference type="ChEBI" id="CHEBI:77896"/>
        <dbReference type="EC" id="3.6.1.55"/>
    </reaction>
</comment>
<dbReference type="PANTHER" id="PTHR47707">
    <property type="entry name" value="8-OXO-DGTP DIPHOSPHATASE"/>
    <property type="match status" value="1"/>
</dbReference>
<keyword evidence="7 17" id="KW-0378">Hydrolase</keyword>
<evidence type="ECO:0000259" key="18">
    <source>
        <dbReference type="PROSITE" id="PS51462"/>
    </source>
</evidence>
<dbReference type="InterPro" id="IPR015797">
    <property type="entry name" value="NUDIX_hydrolase-like_dom_sf"/>
</dbReference>
<dbReference type="CDD" id="cd00564">
    <property type="entry name" value="TMP_TenI"/>
    <property type="match status" value="1"/>
</dbReference>
<evidence type="ECO:0000313" key="19">
    <source>
        <dbReference type="EMBL" id="MBK7423750.1"/>
    </source>
</evidence>
<feature type="domain" description="Nudix hydrolase" evidence="18">
    <location>
        <begin position="3"/>
        <end position="135"/>
    </location>
</feature>
<dbReference type="EC" id="3.6.1.55" evidence="12"/>
<comment type="caution">
    <text evidence="19">The sequence shown here is derived from an EMBL/GenBank/DDBJ whole genome shotgun (WGS) entry which is preliminary data.</text>
</comment>
<organism evidence="19 20">
    <name type="scientific">Candidatus Propionivibrio dominans</name>
    <dbReference type="NCBI Taxonomy" id="2954373"/>
    <lineage>
        <taxon>Bacteria</taxon>
        <taxon>Pseudomonadati</taxon>
        <taxon>Pseudomonadota</taxon>
        <taxon>Betaproteobacteria</taxon>
        <taxon>Rhodocyclales</taxon>
        <taxon>Rhodocyclaceae</taxon>
        <taxon>Propionivibrio</taxon>
    </lineage>
</organism>
<evidence type="ECO:0000256" key="13">
    <source>
        <dbReference type="ARBA" id="ARBA00040794"/>
    </source>
</evidence>
<evidence type="ECO:0000256" key="17">
    <source>
        <dbReference type="RuleBase" id="RU003476"/>
    </source>
</evidence>
<dbReference type="Gene3D" id="3.20.20.70">
    <property type="entry name" value="Aldolase class I"/>
    <property type="match status" value="1"/>
</dbReference>
<evidence type="ECO:0000256" key="7">
    <source>
        <dbReference type="ARBA" id="ARBA00022801"/>
    </source>
</evidence>
<dbReference type="InterPro" id="IPR036206">
    <property type="entry name" value="ThiamineP_synth_sf"/>
</dbReference>
<protein>
    <recommendedName>
        <fullName evidence="13">8-oxo-dGTP diphosphatase</fullName>
        <ecNumber evidence="12">3.6.1.55</ecNumber>
    </recommendedName>
    <alternativeName>
        <fullName evidence="16">7,8-dihydro-8-oxoguanine-triphosphatase</fullName>
    </alternativeName>
    <alternativeName>
        <fullName evidence="15">Mutator protein MutT</fullName>
    </alternativeName>
    <alternativeName>
        <fullName evidence="14">dGTP pyrophosphohydrolase</fullName>
    </alternativeName>
</protein>
<comment type="cofactor">
    <cofactor evidence="1">
        <name>Mg(2+)</name>
        <dbReference type="ChEBI" id="CHEBI:18420"/>
    </cofactor>
</comment>
<dbReference type="GO" id="GO:0008413">
    <property type="term" value="F:8-oxo-7,8-dihydroguanosine triphosphate pyrophosphatase activity"/>
    <property type="evidence" value="ECO:0007669"/>
    <property type="project" value="TreeGrafter"/>
</dbReference>
<evidence type="ECO:0000256" key="1">
    <source>
        <dbReference type="ARBA" id="ARBA00001946"/>
    </source>
</evidence>
<dbReference type="SUPFAM" id="SSF51391">
    <property type="entry name" value="Thiamin phosphate synthase"/>
    <property type="match status" value="1"/>
</dbReference>
<evidence type="ECO:0000256" key="8">
    <source>
        <dbReference type="ARBA" id="ARBA00022842"/>
    </source>
</evidence>
<dbReference type="GO" id="GO:0006281">
    <property type="term" value="P:DNA repair"/>
    <property type="evidence" value="ECO:0007669"/>
    <property type="project" value="UniProtKB-KW"/>
</dbReference>
<evidence type="ECO:0000256" key="15">
    <source>
        <dbReference type="ARBA" id="ARBA00041979"/>
    </source>
</evidence>
<dbReference type="PRINTS" id="PR00502">
    <property type="entry name" value="NUDIXFAMILY"/>
</dbReference>
<dbReference type="InterPro" id="IPR020476">
    <property type="entry name" value="Nudix_hydrolase"/>
</dbReference>
<dbReference type="PROSITE" id="PS51462">
    <property type="entry name" value="NUDIX"/>
    <property type="match status" value="1"/>
</dbReference>
<keyword evidence="4" id="KW-0235">DNA replication</keyword>
<gene>
    <name evidence="19" type="ORF">IPJ48_11950</name>
</gene>
<evidence type="ECO:0000256" key="2">
    <source>
        <dbReference type="ARBA" id="ARBA00005582"/>
    </source>
</evidence>
<dbReference type="InterPro" id="IPR047127">
    <property type="entry name" value="MutT-like"/>
</dbReference>
<keyword evidence="3" id="KW-0515">Mutator protein</keyword>
<evidence type="ECO:0000256" key="4">
    <source>
        <dbReference type="ARBA" id="ARBA00022705"/>
    </source>
</evidence>
<reference evidence="19" key="1">
    <citation type="submission" date="2020-10" db="EMBL/GenBank/DDBJ databases">
        <title>Connecting structure to function with the recovery of over 1000 high-quality activated sludge metagenome-assembled genomes encoding full-length rRNA genes using long-read sequencing.</title>
        <authorList>
            <person name="Singleton C.M."/>
            <person name="Petriglieri F."/>
            <person name="Kristensen J.M."/>
            <person name="Kirkegaard R.H."/>
            <person name="Michaelsen T.Y."/>
            <person name="Andersen M.H."/>
            <person name="Karst S.M."/>
            <person name="Dueholm M.S."/>
            <person name="Nielsen P.H."/>
            <person name="Albertsen M."/>
        </authorList>
    </citation>
    <scope>NUCLEOTIDE SEQUENCE</scope>
    <source>
        <strain evidence="19">EsbW_18-Q3-R4-48_MAXAC.044</strain>
    </source>
</reference>
<dbReference type="InterPro" id="IPR020084">
    <property type="entry name" value="NUDIX_hydrolase_CS"/>
</dbReference>
<dbReference type="GO" id="GO:0044715">
    <property type="term" value="F:8-oxo-dGDP phosphatase activity"/>
    <property type="evidence" value="ECO:0007669"/>
    <property type="project" value="TreeGrafter"/>
</dbReference>
<evidence type="ECO:0000256" key="12">
    <source>
        <dbReference type="ARBA" id="ARBA00038905"/>
    </source>
</evidence>
<accession>A0A9D7FES2</accession>
<evidence type="ECO:0000256" key="16">
    <source>
        <dbReference type="ARBA" id="ARBA00042798"/>
    </source>
</evidence>
<dbReference type="GO" id="GO:0044716">
    <property type="term" value="F:8-oxo-GDP phosphatase activity"/>
    <property type="evidence" value="ECO:0007669"/>
    <property type="project" value="TreeGrafter"/>
</dbReference>
<dbReference type="GO" id="GO:0006260">
    <property type="term" value="P:DNA replication"/>
    <property type="evidence" value="ECO:0007669"/>
    <property type="project" value="UniProtKB-KW"/>
</dbReference>
<evidence type="ECO:0000256" key="11">
    <source>
        <dbReference type="ARBA" id="ARBA00036904"/>
    </source>
</evidence>
<dbReference type="PANTHER" id="PTHR47707:SF1">
    <property type="entry name" value="NUDIX HYDROLASE FAMILY PROTEIN"/>
    <property type="match status" value="1"/>
</dbReference>
<dbReference type="EMBL" id="JADJNC010000018">
    <property type="protein sequence ID" value="MBK7423750.1"/>
    <property type="molecule type" value="Genomic_DNA"/>
</dbReference>
<keyword evidence="9" id="KW-0234">DNA repair</keyword>
<dbReference type="GO" id="GO:0046872">
    <property type="term" value="F:metal ion binding"/>
    <property type="evidence" value="ECO:0007669"/>
    <property type="project" value="UniProtKB-KW"/>
</dbReference>
<dbReference type="Pfam" id="PF02581">
    <property type="entry name" value="TMP-TENI"/>
    <property type="match status" value="1"/>
</dbReference>
<comment type="catalytic activity">
    <reaction evidence="11">
        <text>8-oxo-GTP + H2O = 8-oxo-GMP + diphosphate + H(+)</text>
        <dbReference type="Rhea" id="RHEA:67616"/>
        <dbReference type="ChEBI" id="CHEBI:15377"/>
        <dbReference type="ChEBI" id="CHEBI:15378"/>
        <dbReference type="ChEBI" id="CHEBI:33019"/>
        <dbReference type="ChEBI" id="CHEBI:143553"/>
        <dbReference type="ChEBI" id="CHEBI:145694"/>
    </reaction>
</comment>
<dbReference type="GO" id="GO:0009228">
    <property type="term" value="P:thiamine biosynthetic process"/>
    <property type="evidence" value="ECO:0007669"/>
    <property type="project" value="UniProtKB-KW"/>
</dbReference>
<dbReference type="Proteomes" id="UP000886602">
    <property type="component" value="Unassembled WGS sequence"/>
</dbReference>
<keyword evidence="5" id="KW-0479">Metal-binding</keyword>
<name>A0A9D7FES2_9RHOO</name>
<evidence type="ECO:0000256" key="14">
    <source>
        <dbReference type="ARBA" id="ARBA00041592"/>
    </source>
</evidence>
<dbReference type="NCBIfam" id="NF006530">
    <property type="entry name" value="PRK08999.1"/>
    <property type="match status" value="1"/>
</dbReference>
<evidence type="ECO:0000313" key="20">
    <source>
        <dbReference type="Proteomes" id="UP000886602"/>
    </source>
</evidence>
<dbReference type="InterPro" id="IPR022998">
    <property type="entry name" value="ThiamineP_synth_TenI"/>
</dbReference>
<dbReference type="Pfam" id="PF00293">
    <property type="entry name" value="NUDIX"/>
    <property type="match status" value="1"/>
</dbReference>
<dbReference type="GO" id="GO:0035539">
    <property type="term" value="F:8-oxo-7,8-dihydrodeoxyguanosine triphosphate pyrophosphatase activity"/>
    <property type="evidence" value="ECO:0007669"/>
    <property type="project" value="UniProtKB-EC"/>
</dbReference>
<proteinExistence type="inferred from homology"/>
<evidence type="ECO:0000256" key="9">
    <source>
        <dbReference type="ARBA" id="ARBA00023204"/>
    </source>
</evidence>
<keyword evidence="8" id="KW-0460">Magnesium</keyword>
<dbReference type="AlphaFoldDB" id="A0A9D7FES2"/>
<evidence type="ECO:0000256" key="5">
    <source>
        <dbReference type="ARBA" id="ARBA00022723"/>
    </source>
</evidence>
<dbReference type="PROSITE" id="PS00893">
    <property type="entry name" value="NUDIX_BOX"/>
    <property type="match status" value="1"/>
</dbReference>
<evidence type="ECO:0000256" key="3">
    <source>
        <dbReference type="ARBA" id="ARBA00022457"/>
    </source>
</evidence>
<dbReference type="CDD" id="cd03425">
    <property type="entry name" value="NUDIX_MutT_NudA_like"/>
    <property type="match status" value="1"/>
</dbReference>
<dbReference type="InterPro" id="IPR013785">
    <property type="entry name" value="Aldolase_TIM"/>
</dbReference>
<dbReference type="SUPFAM" id="SSF55811">
    <property type="entry name" value="Nudix"/>
    <property type="match status" value="1"/>
</dbReference>
<dbReference type="Gene3D" id="3.90.79.10">
    <property type="entry name" value="Nucleoside Triphosphate Pyrophosphohydrolase"/>
    <property type="match status" value="1"/>
</dbReference>
<keyword evidence="6" id="KW-0227">DNA damage</keyword>
<evidence type="ECO:0000256" key="6">
    <source>
        <dbReference type="ARBA" id="ARBA00022763"/>
    </source>
</evidence>
<dbReference type="InterPro" id="IPR000086">
    <property type="entry name" value="NUDIX_hydrolase_dom"/>
</dbReference>
<sequence length="320" mass="34602">MTRVVEVAAAILLRDLEGGSEFLLAQRPQGKAYAGYWEFPGGKVEPGETLRQALVRELQEELGVGVDCAWPWLSCAYTYPHASVRLKFFRVSSWHGQIAPIEHSGLVWMKAGDSAPVAPILPANGPILRALELPSIYALSNAAGNGIDAELAKLECALAGRLRLIQVRDKTLPPAQRLDLARRVMTLANQHAGACVLINDDEVLAREVGAHGLHLSSGRLMQLTRRPAFDRVGASCHSAQELAHAAALELDFAVLSPVLPTASHPGAQGMGWDEFARLIERSPLPVYALGGMQPEMLDTARERGAHGIALMRGWNPRSIA</sequence>
<evidence type="ECO:0000256" key="10">
    <source>
        <dbReference type="ARBA" id="ARBA00035861"/>
    </source>
</evidence>
<comment type="similarity">
    <text evidence="2 17">Belongs to the Nudix hydrolase family.</text>
</comment>